<evidence type="ECO:0000313" key="5">
    <source>
        <dbReference type="Proteomes" id="UP001152797"/>
    </source>
</evidence>
<sequence length="2240" mass="252435">MSGTDDFEQTYVSDSSSGSSTSRTRRGSTSPRPLPPHQWQQSIWDILILEGRPDTDSDNAPVIFLSSYYLDHVRHRHHYQARPLRFSLDFNNWEDDIRFMWEDHIDPDLSIEVSLVQPQPPAIINGNIFGTLIVHQNPHEPQVACLISAVIISDPNTRVQESAHSVGPFLPPEQALQLGGVDELCDLREQVGSDACSLHIGFRLLPRDQPIPIHDGLGITIRVPSPMSVEEDEHNLAVRIHHQHAQQPLHGWRREGDHQEQPETRHPTGDTAPPEYPEDVTSFMARSFSSSAYRQGSTRGPSTSSSSSRTSTLGLDETRRALVFCLDGRSINIDAPWDDADRLWHVCSQALDIAERDIMRVLHVDYRPDDIAQDELECLLLLKRQEEPPVSFLRLCLQDVNYAADRRGPRTLISRKSTLIPRRSNRASIIRLAGFEGHCFHEPWRCHVWINGNLFSDEIEVIELNNGDYVRIDIPSHPEDPEQPCAATSTASDGQLQDYNNTSLQTHASDFDDMSYMQIGSLPTGQKCKLDNNSVVGGPEFAVPFEAPEPQGRPEILLGEHIECMDALHRFWWLHSAVEIEEEGRVLYVSTWYTDGTRWPSCEASRPVRLLNDPGIWADRLAEAWDDKVDPDCPLHLYLLTPQPRSNLWSPIGTPHVLIVQNPLPDHRSVHIATLDPRNAALEIPSCIRTVPAALTRIDLLTAVDLQHACLPGHVDCMIWWGEHEFRDGHVFPVRHGFAFLIIRNHIAAAASSSQHVPVPPLEDGADDGEALALLQTKRSLKRIELSLDSLIADENSQQHEQIVPIRLIAGAAMPPLPTYLECEFPGNVLQIKAALKHWGHQCDVHRFDQHEVALCLPQGWVAEPSHCHYMFSHSDVTDTLGAFLHTAENVMSDNDMMRFLYGLGYWRAVILSCEELSGGLRHVVFENVSVQLPVTEIKTKTTPSWPPPLTTSPSTGCTFVAPDIVADDDCVIRYGISLQDVHDFFQSADGILQRDPAGYDFPSTTQAALRMSSSVNLDDFDRIIIYTDGSSHALDKHKPALWNAEQGRADTWAFTVLGECYQGVEGHTIEVLGWLAHEVHYEVDSPHHLGAESMGSDIAEREALTWAGLWRLAHNVATPTLFRTDSQISALQASGCIGCHDNGPSFQCFRGVFQALETALPGDLLQIEHIPGHTQEPFNDMVDWLAKKEREKSFYCQRQKISLTTWRRILPHFWTFFSVADGLPPRCTAGLHAYAPFLPPALKPSQFDVKTNNKPKPISLHLTLSLCTANIASMYNGPWGHAGKTEYLRQQFLSMRLLFLGIQESRTPETFSAAEKVLRISSGHAPGGLYGVELWANFNVPYGRLGHRELFFKRADFQVLHKDPRTLLVRVETEFVHFALLVGYAPQSGLPIAERCAWWDALQHIASLKAQDEQLFVFLDANADPGPCDDKHVLTTGFKQTANTEFLRTLCKLERRRTLKELESRRRFELLYLCFSAFVNASSEQAGHAFWKYDTWLLCCKIRVFGALHNAAKLLRVQLKEAKTAHLQTLFQELPPDAPASRILHELKQVIGSTNLRKVHQKALPFIRNDQGRVCRSPTEALDTWVQFFMQMEGGQRLALDQQRREWIDNLTSFRVHQARAFLRSRRQRGLNVGMVFLDLCEAFYRIVRELSIGGPACDETIANMGHRLGMGTDLLHALYRHLDDDHALARAGFSQQMQMMVRSLHADTHFSLQGQDDRCKTRLGTRPGDSWADIIFSFLWARLLHDLEDEFQAAGLIDNVPAELGLRSSLLPCTTDAPPCMTTIGFIGPTWMDDSVFCFADSHADALERKAAHLCGLLLQKCREFAMTPNLNPGKTAAMLVFQGPGSVAAKKRIFGPSAPKLLTILTEYDAQQVQVVTTYTHLGCLLHHKGDMRQEARRRFSIAQTAFQQHRRLLYQNKQLSLRRRAEIFRTLILSKFVYGCESWTLADARTRHFVHTSLIKLYKRLIHRAHDVHMTDDEILRATGLPDPSTLLRMQRLRHFGALYATADSAAWGVLNADTEWVSLICRHLLRAEFCRRSLQRKGIHVTPVPGIGSISNVSLERAHDCVLPPLQAAGPLPAPGRRAEHDDYDLTLFEELYLLMLDMQGADVGLEKLKKCIQSRAITWEKLRLTLHALRDEATVDDVAALAISSETFHALLRRLADPCTWPFLTHDIVALEGHWNRDVHDLAAYCCREADTEFRGVTGFTTGGAVPPPGHQVHLSSKESPFRLMCGEIW</sequence>
<dbReference type="GO" id="GO:0004519">
    <property type="term" value="F:endonuclease activity"/>
    <property type="evidence" value="ECO:0007669"/>
    <property type="project" value="UniProtKB-KW"/>
</dbReference>
<keyword evidence="4" id="KW-0378">Hydrolase</keyword>
<dbReference type="PANTHER" id="PTHR47027">
    <property type="entry name" value="REVERSE TRANSCRIPTASE DOMAIN-CONTAINING PROTEIN"/>
    <property type="match status" value="1"/>
</dbReference>
<feature type="region of interest" description="Disordered" evidence="1">
    <location>
        <begin position="475"/>
        <end position="494"/>
    </location>
</feature>
<feature type="compositionally biased region" description="Basic and acidic residues" evidence="1">
    <location>
        <begin position="252"/>
        <end position="268"/>
    </location>
</feature>
<evidence type="ECO:0000313" key="4">
    <source>
        <dbReference type="EMBL" id="CAL4789735.1"/>
    </source>
</evidence>
<protein>
    <submittedName>
        <fullName evidence="4">Endonuclease/exonuclease/phosphatase domain-containing protein</fullName>
    </submittedName>
</protein>
<dbReference type="InterPro" id="IPR036691">
    <property type="entry name" value="Endo/exonu/phosph_ase_sf"/>
</dbReference>
<dbReference type="OrthoDB" id="425681at2759"/>
<proteinExistence type="predicted"/>
<dbReference type="InterPro" id="IPR012337">
    <property type="entry name" value="RNaseH-like_sf"/>
</dbReference>
<feature type="region of interest" description="Disordered" evidence="1">
    <location>
        <begin position="242"/>
        <end position="278"/>
    </location>
</feature>
<keyword evidence="4" id="KW-0255">Endonuclease</keyword>
<accession>A0A9P1G6Z1</accession>
<keyword evidence="5" id="KW-1185">Reference proteome</keyword>
<dbReference type="Gene3D" id="3.60.10.10">
    <property type="entry name" value="Endonuclease/exonuclease/phosphatase"/>
    <property type="match status" value="1"/>
</dbReference>
<name>A0A9P1G6Z1_9DINO</name>
<keyword evidence="4" id="KW-0540">Nuclease</keyword>
<evidence type="ECO:0000256" key="1">
    <source>
        <dbReference type="SAM" id="MobiDB-lite"/>
    </source>
</evidence>
<feature type="compositionally biased region" description="Low complexity" evidence="1">
    <location>
        <begin position="15"/>
        <end position="30"/>
    </location>
</feature>
<dbReference type="PANTHER" id="PTHR47027:SF20">
    <property type="entry name" value="REVERSE TRANSCRIPTASE-LIKE PROTEIN WITH RNA-DIRECTED DNA POLYMERASE DOMAIN"/>
    <property type="match status" value="1"/>
</dbReference>
<gene>
    <name evidence="2" type="ORF">C1SCF055_LOCUS28378</name>
</gene>
<feature type="compositionally biased region" description="Low complexity" evidence="1">
    <location>
        <begin position="296"/>
        <end position="312"/>
    </location>
</feature>
<dbReference type="Proteomes" id="UP001152797">
    <property type="component" value="Unassembled WGS sequence"/>
</dbReference>
<dbReference type="InterPro" id="IPR036397">
    <property type="entry name" value="RNaseH_sf"/>
</dbReference>
<dbReference type="GO" id="GO:0003676">
    <property type="term" value="F:nucleic acid binding"/>
    <property type="evidence" value="ECO:0007669"/>
    <property type="project" value="InterPro"/>
</dbReference>
<evidence type="ECO:0000313" key="3">
    <source>
        <dbReference type="EMBL" id="CAL1155798.1"/>
    </source>
</evidence>
<dbReference type="EMBL" id="CAMXCT010003101">
    <property type="protein sequence ID" value="CAI4002423.1"/>
    <property type="molecule type" value="Genomic_DNA"/>
</dbReference>
<dbReference type="SUPFAM" id="SSF53098">
    <property type="entry name" value="Ribonuclease H-like"/>
    <property type="match status" value="1"/>
</dbReference>
<evidence type="ECO:0000313" key="2">
    <source>
        <dbReference type="EMBL" id="CAI4002423.1"/>
    </source>
</evidence>
<dbReference type="Gene3D" id="3.30.420.10">
    <property type="entry name" value="Ribonuclease H-like superfamily/Ribonuclease H"/>
    <property type="match status" value="1"/>
</dbReference>
<feature type="region of interest" description="Disordered" evidence="1">
    <location>
        <begin position="291"/>
        <end position="312"/>
    </location>
</feature>
<organism evidence="2">
    <name type="scientific">Cladocopium goreaui</name>
    <dbReference type="NCBI Taxonomy" id="2562237"/>
    <lineage>
        <taxon>Eukaryota</taxon>
        <taxon>Sar</taxon>
        <taxon>Alveolata</taxon>
        <taxon>Dinophyceae</taxon>
        <taxon>Suessiales</taxon>
        <taxon>Symbiodiniaceae</taxon>
        <taxon>Cladocopium</taxon>
    </lineage>
</organism>
<comment type="caution">
    <text evidence="2">The sequence shown here is derived from an EMBL/GenBank/DDBJ whole genome shotgun (WGS) entry which is preliminary data.</text>
</comment>
<dbReference type="EMBL" id="CAMXCT030003101">
    <property type="protein sequence ID" value="CAL4789735.1"/>
    <property type="molecule type" value="Genomic_DNA"/>
</dbReference>
<dbReference type="EMBL" id="CAMXCT020003101">
    <property type="protein sequence ID" value="CAL1155798.1"/>
    <property type="molecule type" value="Genomic_DNA"/>
</dbReference>
<reference evidence="3" key="2">
    <citation type="submission" date="2024-04" db="EMBL/GenBank/DDBJ databases">
        <authorList>
            <person name="Chen Y."/>
            <person name="Shah S."/>
            <person name="Dougan E. K."/>
            <person name="Thang M."/>
            <person name="Chan C."/>
        </authorList>
    </citation>
    <scope>NUCLEOTIDE SEQUENCE [LARGE SCALE GENOMIC DNA]</scope>
</reference>
<reference evidence="2" key="1">
    <citation type="submission" date="2022-10" db="EMBL/GenBank/DDBJ databases">
        <authorList>
            <person name="Chen Y."/>
            <person name="Dougan E. K."/>
            <person name="Chan C."/>
            <person name="Rhodes N."/>
            <person name="Thang M."/>
        </authorList>
    </citation>
    <scope>NUCLEOTIDE SEQUENCE</scope>
</reference>
<feature type="region of interest" description="Disordered" evidence="1">
    <location>
        <begin position="1"/>
        <end position="37"/>
    </location>
</feature>